<reference evidence="1" key="1">
    <citation type="submission" date="2018-06" db="EMBL/GenBank/DDBJ databases">
        <authorList>
            <person name="Zhirakovskaya E."/>
        </authorList>
    </citation>
    <scope>NUCLEOTIDE SEQUENCE</scope>
</reference>
<dbReference type="InterPro" id="IPR029033">
    <property type="entry name" value="His_PPase_superfam"/>
</dbReference>
<dbReference type="PANTHER" id="PTHR48100:SF1">
    <property type="entry name" value="HISTIDINE PHOSPHATASE FAMILY PROTEIN-RELATED"/>
    <property type="match status" value="1"/>
</dbReference>
<dbReference type="InterPro" id="IPR013078">
    <property type="entry name" value="His_Pase_superF_clade-1"/>
</dbReference>
<dbReference type="Gene3D" id="3.40.50.1240">
    <property type="entry name" value="Phosphoglycerate mutase-like"/>
    <property type="match status" value="1"/>
</dbReference>
<protein>
    <submittedName>
        <fullName evidence="1">FIG006762: Phosphoglycerate mutase family</fullName>
    </submittedName>
</protein>
<gene>
    <name evidence="1" type="ORF">MNBD_DELTA03-1189</name>
</gene>
<dbReference type="SMART" id="SM00855">
    <property type="entry name" value="PGAM"/>
    <property type="match status" value="1"/>
</dbReference>
<dbReference type="PIRSF" id="PIRSF000709">
    <property type="entry name" value="6PFK_2-Ptase"/>
    <property type="match status" value="1"/>
</dbReference>
<accession>A0A3B0V5B9</accession>
<evidence type="ECO:0000313" key="1">
    <source>
        <dbReference type="EMBL" id="VAW38755.1"/>
    </source>
</evidence>
<dbReference type="Pfam" id="PF00300">
    <property type="entry name" value="His_Phos_1"/>
    <property type="match status" value="1"/>
</dbReference>
<dbReference type="GO" id="GO:0016791">
    <property type="term" value="F:phosphatase activity"/>
    <property type="evidence" value="ECO:0007669"/>
    <property type="project" value="TreeGrafter"/>
</dbReference>
<dbReference type="InterPro" id="IPR050275">
    <property type="entry name" value="PGM_Phosphatase"/>
</dbReference>
<name>A0A3B0V5B9_9ZZZZ</name>
<dbReference type="GO" id="GO:0005737">
    <property type="term" value="C:cytoplasm"/>
    <property type="evidence" value="ECO:0007669"/>
    <property type="project" value="TreeGrafter"/>
</dbReference>
<sequence length="196" mass="21235">MLLKRAATDLFLARHGEVSDTGAYIGSSDPPLTEAGRSQALSLARALPVSPVRCLCSPLLRARQTAGIVARYHDLAPEYIADLREVDFGRWEGLTFPDIAASDSELVERWLVEKADFTFPEGENIKSFRRRVCALAPVLTASGGTLVVAHGGVIRVLICHFLGLELDNYLSFDVRPGGLTVLRINKGGATLTGFNL</sequence>
<proteinExistence type="predicted"/>
<dbReference type="AlphaFoldDB" id="A0A3B0V5B9"/>
<dbReference type="EMBL" id="UOEX01000260">
    <property type="protein sequence ID" value="VAW38755.1"/>
    <property type="molecule type" value="Genomic_DNA"/>
</dbReference>
<dbReference type="CDD" id="cd07067">
    <property type="entry name" value="HP_PGM_like"/>
    <property type="match status" value="1"/>
</dbReference>
<dbReference type="SUPFAM" id="SSF53254">
    <property type="entry name" value="Phosphoglycerate mutase-like"/>
    <property type="match status" value="1"/>
</dbReference>
<organism evidence="1">
    <name type="scientific">hydrothermal vent metagenome</name>
    <dbReference type="NCBI Taxonomy" id="652676"/>
    <lineage>
        <taxon>unclassified sequences</taxon>
        <taxon>metagenomes</taxon>
        <taxon>ecological metagenomes</taxon>
    </lineage>
</organism>
<dbReference type="PANTHER" id="PTHR48100">
    <property type="entry name" value="BROAD-SPECIFICITY PHOSPHATASE YOR283W-RELATED"/>
    <property type="match status" value="1"/>
</dbReference>